<dbReference type="PANTHER" id="PTHR45987">
    <property type="entry name" value="39S RIBOSOMAL PROTEIN L12"/>
    <property type="match status" value="1"/>
</dbReference>
<dbReference type="Proteomes" id="UP000027148">
    <property type="component" value="Chromosome"/>
</dbReference>
<dbReference type="GO" id="GO:0003735">
    <property type="term" value="F:structural constituent of ribosome"/>
    <property type="evidence" value="ECO:0007669"/>
    <property type="project" value="InterPro"/>
</dbReference>
<dbReference type="InterPro" id="IPR014719">
    <property type="entry name" value="Ribosomal_bL12_C/ClpS-like"/>
</dbReference>
<evidence type="ECO:0000256" key="4">
    <source>
        <dbReference type="HAMAP-Rule" id="MF_00368"/>
    </source>
</evidence>
<dbReference type="EMBL" id="CP006873">
    <property type="protein sequence ID" value="AID37439.1"/>
    <property type="molecule type" value="Genomic_DNA"/>
</dbReference>
<dbReference type="PANTHER" id="PTHR45987:SF4">
    <property type="entry name" value="LARGE RIBOSOMAL SUBUNIT PROTEIN BL12M"/>
    <property type="match status" value="1"/>
</dbReference>
<sequence>MSDIKKLAETLINLKVSEVNDLAKILKEEYGIEPAPIPVIDSGKPSVEKTSFDVVLKSAGSSKLTVVKLIKEITGLGLKDSKELVDSAPKNVKEGITKNEAESLKKKLEEAGASVELK</sequence>
<dbReference type="HOGENOM" id="CLU_086499_3_1_10"/>
<comment type="function">
    <text evidence="4">Forms part of the ribosomal stalk which helps the ribosome interact with GTP-bound translation factors. Is thus essential for accurate translation.</text>
</comment>
<gene>
    <name evidence="4 7" type="primary">rplL</name>
    <name evidence="7" type="ORF">FNIIJ_156</name>
</gene>
<evidence type="ECO:0000256" key="2">
    <source>
        <dbReference type="ARBA" id="ARBA00022980"/>
    </source>
</evidence>
<evidence type="ECO:0000313" key="7">
    <source>
        <dbReference type="EMBL" id="AID37439.1"/>
    </source>
</evidence>
<evidence type="ECO:0000259" key="6">
    <source>
        <dbReference type="Pfam" id="PF16320"/>
    </source>
</evidence>
<dbReference type="CDD" id="cd00387">
    <property type="entry name" value="Ribosomal_L7_L12"/>
    <property type="match status" value="1"/>
</dbReference>
<dbReference type="InterPro" id="IPR000206">
    <property type="entry name" value="Ribosomal_bL12"/>
</dbReference>
<dbReference type="KEGG" id="elv:FNIIJ_156"/>
<evidence type="ECO:0000256" key="1">
    <source>
        <dbReference type="ARBA" id="ARBA00007197"/>
    </source>
</evidence>
<dbReference type="HAMAP" id="MF_00368">
    <property type="entry name" value="Ribosomal_bL12"/>
    <property type="match status" value="1"/>
</dbReference>
<keyword evidence="3 4" id="KW-0687">Ribonucleoprotein</keyword>
<dbReference type="AlphaFoldDB" id="A0A068DSR8"/>
<dbReference type="GO" id="GO:0006412">
    <property type="term" value="P:translation"/>
    <property type="evidence" value="ECO:0007669"/>
    <property type="project" value="UniProtKB-UniRule"/>
</dbReference>
<dbReference type="Gene3D" id="1.20.5.710">
    <property type="entry name" value="Single helix bin"/>
    <property type="match status" value="1"/>
</dbReference>
<dbReference type="Pfam" id="PF00542">
    <property type="entry name" value="Ribosomal_L12"/>
    <property type="match status" value="1"/>
</dbReference>
<dbReference type="InterPro" id="IPR008932">
    <property type="entry name" value="Ribosomal_bL12_oligo"/>
</dbReference>
<dbReference type="GO" id="GO:0022625">
    <property type="term" value="C:cytosolic large ribosomal subunit"/>
    <property type="evidence" value="ECO:0007669"/>
    <property type="project" value="TreeGrafter"/>
</dbReference>
<dbReference type="FunFam" id="3.30.1390.10:FF:000001">
    <property type="entry name" value="50S ribosomal protein L7/L12"/>
    <property type="match status" value="1"/>
</dbReference>
<dbReference type="NCBIfam" id="TIGR00855">
    <property type="entry name" value="L12"/>
    <property type="match status" value="1"/>
</dbReference>
<keyword evidence="2 4" id="KW-0689">Ribosomal protein</keyword>
<evidence type="ECO:0000256" key="3">
    <source>
        <dbReference type="ARBA" id="ARBA00023274"/>
    </source>
</evidence>
<name>A0A068DSR8_9FLAO</name>
<feature type="domain" description="Large ribosomal subunit protein bL12 C-terminal" evidence="5">
    <location>
        <begin position="52"/>
        <end position="118"/>
    </location>
</feature>
<evidence type="ECO:0000259" key="5">
    <source>
        <dbReference type="Pfam" id="PF00542"/>
    </source>
</evidence>
<dbReference type="InterPro" id="IPR013823">
    <property type="entry name" value="Ribosomal_bL12_C"/>
</dbReference>
<dbReference type="GO" id="GO:0003729">
    <property type="term" value="F:mRNA binding"/>
    <property type="evidence" value="ECO:0007669"/>
    <property type="project" value="TreeGrafter"/>
</dbReference>
<protein>
    <recommendedName>
        <fullName evidence="4">Large ribosomal subunit protein bL12</fullName>
    </recommendedName>
</protein>
<comment type="similarity">
    <text evidence="1 4">Belongs to the bacterial ribosomal protein bL12 family.</text>
</comment>
<comment type="subunit">
    <text evidence="4">Homodimer. Part of the ribosomal stalk of the 50S ribosomal subunit. Forms a multimeric L10(L12)X complex, where L10 forms an elongated spine to which 2 to 4 L12 dimers bind in a sequential fashion. Binds GTP-bound translation factors.</text>
</comment>
<evidence type="ECO:0000313" key="8">
    <source>
        <dbReference type="Proteomes" id="UP000027148"/>
    </source>
</evidence>
<dbReference type="SUPFAM" id="SSF48300">
    <property type="entry name" value="Ribosomal protein L7/12, oligomerisation (N-terminal) domain"/>
    <property type="match status" value="1"/>
</dbReference>
<dbReference type="SUPFAM" id="SSF54736">
    <property type="entry name" value="ClpS-like"/>
    <property type="match status" value="1"/>
</dbReference>
<dbReference type="OrthoDB" id="9811748at2"/>
<dbReference type="Pfam" id="PF16320">
    <property type="entry name" value="Ribosomal_L12_N"/>
    <property type="match status" value="1"/>
</dbReference>
<accession>A0A068DSR8</accession>
<organism evidence="7 8">
    <name type="scientific">Candidatus Walczuchella monophlebidarum</name>
    <dbReference type="NCBI Taxonomy" id="1415657"/>
    <lineage>
        <taxon>Bacteria</taxon>
        <taxon>Pseudomonadati</taxon>
        <taxon>Bacteroidota</taxon>
        <taxon>Flavobacteriia</taxon>
        <taxon>Flavobacteriales</taxon>
        <taxon>Candidatus Walczuchella</taxon>
    </lineage>
</organism>
<dbReference type="RefSeq" id="WP_038436155.1">
    <property type="nucleotide sequence ID" value="NZ_CP006873.1"/>
</dbReference>
<reference evidence="7 8" key="1">
    <citation type="journal article" date="2014" name="Genome Biol. Evol.">
        <title>Genome sequence of "Candidatus Walczuchella monophlebidarum" the flavobacterial endosymbiont of Llaveia axin axin (Hemiptera: Coccoidea: Monophlebidae).</title>
        <authorList>
            <person name="Rosas-Perez T."/>
            <person name="Rosenblueth M."/>
            <person name="Rincon-Rosales R."/>
            <person name="Mora J."/>
            <person name="Martinez-Romero E."/>
        </authorList>
    </citation>
    <scope>NUCLEOTIDE SEQUENCE [LARGE SCALE GENOMIC DNA]</scope>
    <source>
        <strain evidence="7">FNIIJ</strain>
    </source>
</reference>
<feature type="domain" description="Large ribosomal subunit protein bL12 oligomerization" evidence="6">
    <location>
        <begin position="4"/>
        <end position="39"/>
    </location>
</feature>
<dbReference type="InterPro" id="IPR036235">
    <property type="entry name" value="Ribosomal_bL12_oligo_N_sf"/>
</dbReference>
<dbReference type="STRING" id="1415657.FNIIJ_156"/>
<keyword evidence="8" id="KW-1185">Reference proteome</keyword>
<proteinExistence type="inferred from homology"/>
<dbReference type="Gene3D" id="3.30.1390.10">
    <property type="match status" value="1"/>
</dbReference>